<feature type="domain" description="PPIase cyclophilin-type" evidence="4">
    <location>
        <begin position="120"/>
        <end position="277"/>
    </location>
</feature>
<feature type="transmembrane region" description="Helical" evidence="3">
    <location>
        <begin position="31"/>
        <end position="51"/>
    </location>
</feature>
<dbReference type="AlphaFoldDB" id="A0A4D4J0Z5"/>
<proteinExistence type="predicted"/>
<dbReference type="PROSITE" id="PS50072">
    <property type="entry name" value="CSA_PPIASE_2"/>
    <property type="match status" value="1"/>
</dbReference>
<keyword evidence="6" id="KW-1185">Reference proteome</keyword>
<dbReference type="InterPro" id="IPR044666">
    <property type="entry name" value="Cyclophilin_A-like"/>
</dbReference>
<name>A0A4D4J0Z5_9PSEU</name>
<keyword evidence="3" id="KW-1133">Transmembrane helix</keyword>
<dbReference type="RefSeq" id="WP_137812034.1">
    <property type="nucleotide sequence ID" value="NZ_BJFL01000002.1"/>
</dbReference>
<feature type="region of interest" description="Disordered" evidence="2">
    <location>
        <begin position="56"/>
        <end position="108"/>
    </location>
</feature>
<evidence type="ECO:0000313" key="5">
    <source>
        <dbReference type="EMBL" id="GDY28810.1"/>
    </source>
</evidence>
<feature type="region of interest" description="Disordered" evidence="2">
    <location>
        <begin position="175"/>
        <end position="199"/>
    </location>
</feature>
<dbReference type="SUPFAM" id="SSF50891">
    <property type="entry name" value="Cyclophilin-like"/>
    <property type="match status" value="1"/>
</dbReference>
<comment type="function">
    <text evidence="1">PPIases accelerate the folding of proteins. It catalyzes the cis-trans isomerization of proline imidic peptide bonds in oligopeptides.</text>
</comment>
<reference evidence="6" key="1">
    <citation type="submission" date="2019-04" db="EMBL/GenBank/DDBJ databases">
        <title>Draft genome sequence of Pseudonocardiaceae bacterium SL3-2-4.</title>
        <authorList>
            <person name="Ningsih F."/>
            <person name="Yokota A."/>
            <person name="Sakai Y."/>
            <person name="Nanatani K."/>
            <person name="Yabe S."/>
            <person name="Oetari A."/>
            <person name="Sjamsuridzal W."/>
        </authorList>
    </citation>
    <scope>NUCLEOTIDE SEQUENCE [LARGE SCALE GENOMIC DNA]</scope>
    <source>
        <strain evidence="6">SL3-2-4</strain>
    </source>
</reference>
<sequence>MPSNEQRREAAKRKLERQLARRAERARRRRLIGVVGTVVVVVVAVGGIYFLTTQGHGDSSAAATPTPSPSTAPSAQTTGGPCKYTATPDEPAAKPVGLPDDPNPTPNQGTVAVTLKTNQGDIPITLDRAEAPCTVQNFAHLVQAKFYDGSPCHRLTTADALKVLQCGDPTGKGTGGPGYTIKDEKPTTLKASPKGQGSTYPRGVLAMANTGQPNSGGSQFFMVYADSTLPPDYTVFGTISPQGLQVLDRIAAAGDDGSNGQGDGKPKLPVTVQQAAMAAP</sequence>
<dbReference type="GO" id="GO:0003755">
    <property type="term" value="F:peptidyl-prolyl cis-trans isomerase activity"/>
    <property type="evidence" value="ECO:0007669"/>
    <property type="project" value="InterPro"/>
</dbReference>
<dbReference type="EMBL" id="BJFL01000002">
    <property type="protein sequence ID" value="GDY28810.1"/>
    <property type="molecule type" value="Genomic_DNA"/>
</dbReference>
<gene>
    <name evidence="5" type="ORF">GTS_04430</name>
</gene>
<dbReference type="InterPro" id="IPR002130">
    <property type="entry name" value="Cyclophilin-type_PPIase_dom"/>
</dbReference>
<dbReference type="Proteomes" id="UP000298860">
    <property type="component" value="Unassembled WGS sequence"/>
</dbReference>
<feature type="compositionally biased region" description="Low complexity" evidence="2">
    <location>
        <begin position="59"/>
        <end position="78"/>
    </location>
</feature>
<dbReference type="PANTHER" id="PTHR45625:SF3">
    <property type="entry name" value="PEPTIDYL-PROLYL CIS-TRANS ISOMERASE B-RELATED"/>
    <property type="match status" value="1"/>
</dbReference>
<evidence type="ECO:0000259" key="4">
    <source>
        <dbReference type="PROSITE" id="PS50072"/>
    </source>
</evidence>
<dbReference type="PANTHER" id="PTHR45625">
    <property type="entry name" value="PEPTIDYL-PROLYL CIS-TRANS ISOMERASE-RELATED"/>
    <property type="match status" value="1"/>
</dbReference>
<protein>
    <recommendedName>
        <fullName evidence="4">PPIase cyclophilin-type domain-containing protein</fullName>
    </recommendedName>
</protein>
<evidence type="ECO:0000313" key="6">
    <source>
        <dbReference type="Proteomes" id="UP000298860"/>
    </source>
</evidence>
<evidence type="ECO:0000256" key="3">
    <source>
        <dbReference type="SAM" id="Phobius"/>
    </source>
</evidence>
<evidence type="ECO:0000256" key="1">
    <source>
        <dbReference type="ARBA" id="ARBA00002388"/>
    </source>
</evidence>
<evidence type="ECO:0000256" key="2">
    <source>
        <dbReference type="SAM" id="MobiDB-lite"/>
    </source>
</evidence>
<organism evidence="5 6">
    <name type="scientific">Gandjariella thermophila</name>
    <dbReference type="NCBI Taxonomy" id="1931992"/>
    <lineage>
        <taxon>Bacteria</taxon>
        <taxon>Bacillati</taxon>
        <taxon>Actinomycetota</taxon>
        <taxon>Actinomycetes</taxon>
        <taxon>Pseudonocardiales</taxon>
        <taxon>Pseudonocardiaceae</taxon>
        <taxon>Gandjariella</taxon>
    </lineage>
</organism>
<dbReference type="CDD" id="cd00317">
    <property type="entry name" value="cyclophilin"/>
    <property type="match status" value="1"/>
</dbReference>
<keyword evidence="3" id="KW-0812">Transmembrane</keyword>
<feature type="region of interest" description="Disordered" evidence="2">
    <location>
        <begin position="254"/>
        <end position="280"/>
    </location>
</feature>
<dbReference type="Gene3D" id="2.40.100.10">
    <property type="entry name" value="Cyclophilin-like"/>
    <property type="match status" value="1"/>
</dbReference>
<dbReference type="OrthoDB" id="5507614at2"/>
<comment type="caution">
    <text evidence="5">The sequence shown here is derived from an EMBL/GenBank/DDBJ whole genome shotgun (WGS) entry which is preliminary data.</text>
</comment>
<keyword evidence="3" id="KW-0472">Membrane</keyword>
<dbReference type="InterPro" id="IPR029000">
    <property type="entry name" value="Cyclophilin-like_dom_sf"/>
</dbReference>
<dbReference type="Pfam" id="PF00160">
    <property type="entry name" value="Pro_isomerase"/>
    <property type="match status" value="1"/>
</dbReference>
<accession>A0A4D4J0Z5</accession>